<organism evidence="2 3">
    <name type="scientific">Jatropha curcas</name>
    <name type="common">Barbados nut</name>
    <dbReference type="NCBI Taxonomy" id="180498"/>
    <lineage>
        <taxon>Eukaryota</taxon>
        <taxon>Viridiplantae</taxon>
        <taxon>Streptophyta</taxon>
        <taxon>Embryophyta</taxon>
        <taxon>Tracheophyta</taxon>
        <taxon>Spermatophyta</taxon>
        <taxon>Magnoliopsida</taxon>
        <taxon>eudicotyledons</taxon>
        <taxon>Gunneridae</taxon>
        <taxon>Pentapetalae</taxon>
        <taxon>rosids</taxon>
        <taxon>fabids</taxon>
        <taxon>Malpighiales</taxon>
        <taxon>Euphorbiaceae</taxon>
        <taxon>Crotonoideae</taxon>
        <taxon>Jatropheae</taxon>
        <taxon>Jatropha</taxon>
    </lineage>
</organism>
<evidence type="ECO:0000313" key="3">
    <source>
        <dbReference type="Proteomes" id="UP000027138"/>
    </source>
</evidence>
<evidence type="ECO:0000313" key="2">
    <source>
        <dbReference type="EMBL" id="KDP46462.1"/>
    </source>
</evidence>
<dbReference type="EMBL" id="KK914218">
    <property type="protein sequence ID" value="KDP46462.1"/>
    <property type="molecule type" value="Genomic_DNA"/>
</dbReference>
<feature type="region of interest" description="Disordered" evidence="1">
    <location>
        <begin position="1"/>
        <end position="53"/>
    </location>
</feature>
<evidence type="ECO:0000256" key="1">
    <source>
        <dbReference type="SAM" id="MobiDB-lite"/>
    </source>
</evidence>
<dbReference type="Proteomes" id="UP000027138">
    <property type="component" value="Unassembled WGS sequence"/>
</dbReference>
<accession>A0A067LDH7</accession>
<proteinExistence type="predicted"/>
<name>A0A067LDH7_JATCU</name>
<protein>
    <submittedName>
        <fullName evidence="2">Uncharacterized protein</fullName>
    </submittedName>
</protein>
<sequence>MFQTSRGGHAPDRALEPPQTMLNNTARAENPGLPKPGTPQTVLGSTLVPMKKS</sequence>
<dbReference type="AlphaFoldDB" id="A0A067LDH7"/>
<keyword evidence="3" id="KW-1185">Reference proteome</keyword>
<reference evidence="2 3" key="1">
    <citation type="journal article" date="2014" name="PLoS ONE">
        <title>Global Analysis of Gene Expression Profiles in Physic Nut (Jatropha curcas L.) Seedlings Exposed to Salt Stress.</title>
        <authorList>
            <person name="Zhang L."/>
            <person name="Zhang C."/>
            <person name="Wu P."/>
            <person name="Chen Y."/>
            <person name="Li M."/>
            <person name="Jiang H."/>
            <person name="Wu G."/>
        </authorList>
    </citation>
    <scope>NUCLEOTIDE SEQUENCE [LARGE SCALE GENOMIC DNA]</scope>
    <source>
        <strain evidence="3">cv. GZQX0401</strain>
        <tissue evidence="2">Young leaves</tissue>
    </source>
</reference>
<gene>
    <name evidence="2" type="ORF">JCGZ_12945</name>
</gene>